<dbReference type="Pfam" id="PF07596">
    <property type="entry name" value="SBP_bac_10"/>
    <property type="match status" value="1"/>
</dbReference>
<organism evidence="2 3">
    <name type="scientific">Caulifigura coniformis</name>
    <dbReference type="NCBI Taxonomy" id="2527983"/>
    <lineage>
        <taxon>Bacteria</taxon>
        <taxon>Pseudomonadati</taxon>
        <taxon>Planctomycetota</taxon>
        <taxon>Planctomycetia</taxon>
        <taxon>Planctomycetales</taxon>
        <taxon>Planctomycetaceae</taxon>
        <taxon>Caulifigura</taxon>
    </lineage>
</organism>
<dbReference type="InterPro" id="IPR011453">
    <property type="entry name" value="DUF1559"/>
</dbReference>
<evidence type="ECO:0000313" key="2">
    <source>
        <dbReference type="EMBL" id="QDT55771.1"/>
    </source>
</evidence>
<evidence type="ECO:0000259" key="1">
    <source>
        <dbReference type="Pfam" id="PF07596"/>
    </source>
</evidence>
<dbReference type="PANTHER" id="PTHR30093">
    <property type="entry name" value="GENERAL SECRETION PATHWAY PROTEIN G"/>
    <property type="match status" value="1"/>
</dbReference>
<name>A0A517SI17_9PLAN</name>
<protein>
    <submittedName>
        <fullName evidence="2">Putative major pilin subunit</fullName>
    </submittedName>
</protein>
<proteinExistence type="predicted"/>
<dbReference type="InterPro" id="IPR045584">
    <property type="entry name" value="Pilin-like"/>
</dbReference>
<sequence length="337" mass="35377">MNLSRRRAFTLIELLVVIAIIAILIALLLPAVQQAREAARRTQCRNNLKQIGLALHNYMSTYNEVLPNAGGPGVGYLNDHSPLARLLPFLDQANLQNLIDWNIQMGHPGSGILPEALRPIAATSIPTYLCPSMAGNPVTDITQQSVTYKTAGASYGMVHGNGLDSAFHAGSNPGNGLCWANAKILIRDITDGTSNTIAFVEAVVGPGSNATPPAASEKADPRLWRANGSASNAATGQNQGYDAIASAIGGWTGGKNTMWLRGSVPNGPVMAPILTPNSKIPDFGSGSAKAVASRSFHSGGVSVLLCDGSVRFVSDNIDRNTWHALLSRSGGEVVGEF</sequence>
<dbReference type="Gene3D" id="3.30.700.10">
    <property type="entry name" value="Glycoprotein, Type 4 Pilin"/>
    <property type="match status" value="1"/>
</dbReference>
<dbReference type="AlphaFoldDB" id="A0A517SI17"/>
<dbReference type="OrthoDB" id="269098at2"/>
<dbReference type="RefSeq" id="WP_145032029.1">
    <property type="nucleotide sequence ID" value="NZ_CP036271.1"/>
</dbReference>
<dbReference type="EMBL" id="CP036271">
    <property type="protein sequence ID" value="QDT55771.1"/>
    <property type="molecule type" value="Genomic_DNA"/>
</dbReference>
<dbReference type="InParanoid" id="A0A517SI17"/>
<dbReference type="NCBIfam" id="TIGR02532">
    <property type="entry name" value="IV_pilin_GFxxxE"/>
    <property type="match status" value="1"/>
</dbReference>
<dbReference type="InterPro" id="IPR012902">
    <property type="entry name" value="N_methyl_site"/>
</dbReference>
<gene>
    <name evidence="2" type="ORF">Pan44_38190</name>
</gene>
<accession>A0A517SI17</accession>
<dbReference type="SUPFAM" id="SSF54523">
    <property type="entry name" value="Pili subunits"/>
    <property type="match status" value="1"/>
</dbReference>
<reference evidence="2 3" key="1">
    <citation type="submission" date="2019-02" db="EMBL/GenBank/DDBJ databases">
        <title>Deep-cultivation of Planctomycetes and their phenomic and genomic characterization uncovers novel biology.</title>
        <authorList>
            <person name="Wiegand S."/>
            <person name="Jogler M."/>
            <person name="Boedeker C."/>
            <person name="Pinto D."/>
            <person name="Vollmers J."/>
            <person name="Rivas-Marin E."/>
            <person name="Kohn T."/>
            <person name="Peeters S.H."/>
            <person name="Heuer A."/>
            <person name="Rast P."/>
            <person name="Oberbeckmann S."/>
            <person name="Bunk B."/>
            <person name="Jeske O."/>
            <person name="Meyerdierks A."/>
            <person name="Storesund J.E."/>
            <person name="Kallscheuer N."/>
            <person name="Luecker S."/>
            <person name="Lage O.M."/>
            <person name="Pohl T."/>
            <person name="Merkel B.J."/>
            <person name="Hornburger P."/>
            <person name="Mueller R.-W."/>
            <person name="Bruemmer F."/>
            <person name="Labrenz M."/>
            <person name="Spormann A.M."/>
            <person name="Op den Camp H."/>
            <person name="Overmann J."/>
            <person name="Amann R."/>
            <person name="Jetten M.S.M."/>
            <person name="Mascher T."/>
            <person name="Medema M.H."/>
            <person name="Devos D.P."/>
            <person name="Kaster A.-K."/>
            <person name="Ovreas L."/>
            <person name="Rohde M."/>
            <person name="Galperin M.Y."/>
            <person name="Jogler C."/>
        </authorList>
    </citation>
    <scope>NUCLEOTIDE SEQUENCE [LARGE SCALE GENOMIC DNA]</scope>
    <source>
        <strain evidence="2 3">Pan44</strain>
    </source>
</reference>
<dbReference type="PANTHER" id="PTHR30093:SF2">
    <property type="entry name" value="TYPE II SECRETION SYSTEM PROTEIN H"/>
    <property type="match status" value="1"/>
</dbReference>
<feature type="domain" description="DUF1559" evidence="1">
    <location>
        <begin position="33"/>
        <end position="319"/>
    </location>
</feature>
<dbReference type="Proteomes" id="UP000315700">
    <property type="component" value="Chromosome"/>
</dbReference>
<dbReference type="Pfam" id="PF07963">
    <property type="entry name" value="N_methyl"/>
    <property type="match status" value="1"/>
</dbReference>
<dbReference type="NCBIfam" id="TIGR04294">
    <property type="entry name" value="pre_pil_HX9DG"/>
    <property type="match status" value="1"/>
</dbReference>
<keyword evidence="3" id="KW-1185">Reference proteome</keyword>
<dbReference type="InterPro" id="IPR027558">
    <property type="entry name" value="Pre_pil_HX9DG_C"/>
</dbReference>
<dbReference type="KEGG" id="ccos:Pan44_38190"/>
<evidence type="ECO:0000313" key="3">
    <source>
        <dbReference type="Proteomes" id="UP000315700"/>
    </source>
</evidence>